<sequence length="160" mass="18298">MRQEKIRILFICLGNICRSPSAEAVMRKLVKEAGAEERFEIDSAGLIGYHEGERADARMRAHAARRGYELESISRPIRPWDFQAFDLIIGMDDRNVAELRRMAPDLESEAKIHRMMEFARDSLYDHVPDPYYSGAEGFELVLDLLEDACAGLSRYCAAHF</sequence>
<dbReference type="PANTHER" id="PTHR47439">
    <property type="entry name" value="LOW MOLECULAR WEIGHT PHOSPHOTYROSINE PROTEIN PHOSPHATASE-RELATED"/>
    <property type="match status" value="1"/>
</dbReference>
<gene>
    <name evidence="6" type="ORF">H9848_06650</name>
</gene>
<accession>A0A9D1XS01</accession>
<evidence type="ECO:0000256" key="4">
    <source>
        <dbReference type="PIRSR" id="PIRSR617867-1"/>
    </source>
</evidence>
<comment type="similarity">
    <text evidence="1">Belongs to the low molecular weight phosphotyrosine protein phosphatase family.</text>
</comment>
<feature type="active site" evidence="4">
    <location>
        <position position="18"/>
    </location>
</feature>
<reference evidence="6" key="2">
    <citation type="submission" date="2021-04" db="EMBL/GenBank/DDBJ databases">
        <authorList>
            <person name="Gilroy R."/>
        </authorList>
    </citation>
    <scope>NUCLEOTIDE SEQUENCE</scope>
    <source>
        <strain evidence="6">ChiHecec2B26-12326</strain>
    </source>
</reference>
<keyword evidence="3" id="KW-0904">Protein phosphatase</keyword>
<name>A0A9D1XS01_9BACT</name>
<evidence type="ECO:0000256" key="3">
    <source>
        <dbReference type="ARBA" id="ARBA00022912"/>
    </source>
</evidence>
<feature type="domain" description="Phosphotyrosine protein phosphatase I" evidence="5">
    <location>
        <begin position="6"/>
        <end position="155"/>
    </location>
</feature>
<dbReference type="SUPFAM" id="SSF52788">
    <property type="entry name" value="Phosphotyrosine protein phosphatases I"/>
    <property type="match status" value="1"/>
</dbReference>
<evidence type="ECO:0000313" key="7">
    <source>
        <dbReference type="Proteomes" id="UP000823847"/>
    </source>
</evidence>
<dbReference type="EMBL" id="DXEN01000054">
    <property type="protein sequence ID" value="HIX86270.1"/>
    <property type="molecule type" value="Genomic_DNA"/>
</dbReference>
<evidence type="ECO:0000259" key="5">
    <source>
        <dbReference type="SMART" id="SM00226"/>
    </source>
</evidence>
<comment type="caution">
    <text evidence="6">The sequence shown here is derived from an EMBL/GenBank/DDBJ whole genome shotgun (WGS) entry which is preliminary data.</text>
</comment>
<evidence type="ECO:0000313" key="6">
    <source>
        <dbReference type="EMBL" id="HIX86270.1"/>
    </source>
</evidence>
<organism evidence="6 7">
    <name type="scientific">Candidatus Parabacteroides intestinigallinarum</name>
    <dbReference type="NCBI Taxonomy" id="2838722"/>
    <lineage>
        <taxon>Bacteria</taxon>
        <taxon>Pseudomonadati</taxon>
        <taxon>Bacteroidota</taxon>
        <taxon>Bacteroidia</taxon>
        <taxon>Bacteroidales</taxon>
        <taxon>Tannerellaceae</taxon>
        <taxon>Parabacteroides</taxon>
    </lineage>
</organism>
<dbReference type="FunFam" id="3.40.50.2300:FF:000113">
    <property type="entry name" value="Low molecular weight protein-tyrosine-phosphatase"/>
    <property type="match status" value="1"/>
</dbReference>
<protein>
    <submittedName>
        <fullName evidence="6">Low molecular weight phosphotyrosine protein phosphatase</fullName>
    </submittedName>
</protein>
<dbReference type="InterPro" id="IPR023485">
    <property type="entry name" value="Ptyr_pPase"/>
</dbReference>
<evidence type="ECO:0000256" key="2">
    <source>
        <dbReference type="ARBA" id="ARBA00022801"/>
    </source>
</evidence>
<dbReference type="AlphaFoldDB" id="A0A9D1XS01"/>
<dbReference type="Pfam" id="PF01451">
    <property type="entry name" value="LMWPc"/>
    <property type="match status" value="1"/>
</dbReference>
<dbReference type="SMART" id="SM00226">
    <property type="entry name" value="LMWPc"/>
    <property type="match status" value="1"/>
</dbReference>
<feature type="active site" description="Nucleophile" evidence="4">
    <location>
        <position position="12"/>
    </location>
</feature>
<evidence type="ECO:0000256" key="1">
    <source>
        <dbReference type="ARBA" id="ARBA00011063"/>
    </source>
</evidence>
<dbReference type="PRINTS" id="PR00719">
    <property type="entry name" value="LMWPTPASE"/>
</dbReference>
<dbReference type="CDD" id="cd16343">
    <property type="entry name" value="LMWPTP"/>
    <property type="match status" value="1"/>
</dbReference>
<feature type="active site" description="Proton donor" evidence="4">
    <location>
        <position position="129"/>
    </location>
</feature>
<dbReference type="InterPro" id="IPR036196">
    <property type="entry name" value="Ptyr_pPase_sf"/>
</dbReference>
<dbReference type="Gene3D" id="3.40.50.2300">
    <property type="match status" value="1"/>
</dbReference>
<dbReference type="InterPro" id="IPR052995">
    <property type="entry name" value="LMW-PTP"/>
</dbReference>
<proteinExistence type="inferred from homology"/>
<dbReference type="PANTHER" id="PTHR47439:SF1">
    <property type="entry name" value="ACID PHOSPHATASE"/>
    <property type="match status" value="1"/>
</dbReference>
<keyword evidence="2" id="KW-0378">Hydrolase</keyword>
<reference evidence="6" key="1">
    <citation type="journal article" date="2021" name="PeerJ">
        <title>Extensive microbial diversity within the chicken gut microbiome revealed by metagenomics and culture.</title>
        <authorList>
            <person name="Gilroy R."/>
            <person name="Ravi A."/>
            <person name="Getino M."/>
            <person name="Pursley I."/>
            <person name="Horton D.L."/>
            <person name="Alikhan N.F."/>
            <person name="Baker D."/>
            <person name="Gharbi K."/>
            <person name="Hall N."/>
            <person name="Watson M."/>
            <person name="Adriaenssens E.M."/>
            <person name="Foster-Nyarko E."/>
            <person name="Jarju S."/>
            <person name="Secka A."/>
            <person name="Antonio M."/>
            <person name="Oren A."/>
            <person name="Chaudhuri R.R."/>
            <person name="La Ragione R."/>
            <person name="Hildebrand F."/>
            <person name="Pallen M.J."/>
        </authorList>
    </citation>
    <scope>NUCLEOTIDE SEQUENCE</scope>
    <source>
        <strain evidence="6">ChiHecec2B26-12326</strain>
    </source>
</reference>
<dbReference type="InterPro" id="IPR017867">
    <property type="entry name" value="Tyr_phospatase_low_mol_wt"/>
</dbReference>
<dbReference type="GO" id="GO:0004725">
    <property type="term" value="F:protein tyrosine phosphatase activity"/>
    <property type="evidence" value="ECO:0007669"/>
    <property type="project" value="InterPro"/>
</dbReference>
<dbReference type="Proteomes" id="UP000823847">
    <property type="component" value="Unassembled WGS sequence"/>
</dbReference>